<organism evidence="3 4">
    <name type="scientific">Helicobacter bizzozeronii (strain CIII-1)</name>
    <dbReference type="NCBI Taxonomy" id="1002804"/>
    <lineage>
        <taxon>Bacteria</taxon>
        <taxon>Pseudomonadati</taxon>
        <taxon>Campylobacterota</taxon>
        <taxon>Epsilonproteobacteria</taxon>
        <taxon>Campylobacterales</taxon>
        <taxon>Helicobacteraceae</taxon>
        <taxon>Helicobacter</taxon>
    </lineage>
</organism>
<dbReference type="Gene3D" id="3.40.50.12710">
    <property type="match status" value="1"/>
</dbReference>
<dbReference type="EMBL" id="FR871757">
    <property type="protein sequence ID" value="CCB79434.1"/>
    <property type="molecule type" value="Genomic_DNA"/>
</dbReference>
<evidence type="ECO:0000256" key="1">
    <source>
        <dbReference type="ARBA" id="ARBA00022603"/>
    </source>
</evidence>
<dbReference type="InterPro" id="IPR029063">
    <property type="entry name" value="SAM-dependent_MTases_sf"/>
</dbReference>
<name>F8KRP7_HELBC</name>
<dbReference type="RefSeq" id="WP_013889922.1">
    <property type="nucleotide sequence ID" value="NC_015674.1"/>
</dbReference>
<dbReference type="AlphaFoldDB" id="F8KRP7"/>
<dbReference type="STRING" id="1002804.HBZC1_04480"/>
<proteinExistence type="predicted"/>
<dbReference type="KEGG" id="hbi:HBZC1_04480"/>
<reference evidence="3 4" key="1">
    <citation type="journal article" date="2011" name="J. Bacteriol.">
        <title>Genome sequence of Helicobacter bizzozeronii strain CIII-1, an isolate from human gastric mucosa.</title>
        <authorList>
            <person name="Schott T."/>
            <person name="Rossi M."/>
            <person name="Hanninen M.L."/>
        </authorList>
    </citation>
    <scope>NUCLEOTIDE SEQUENCE [LARGE SCALE GENOMIC DNA]</scope>
    <source>
        <strain evidence="3 4">CIII-1</strain>
    </source>
</reference>
<accession>F8KRP7</accession>
<gene>
    <name evidence="3" type="ordered locus">HBZC1_04480</name>
</gene>
<dbReference type="HOGENOM" id="CLU_054026_0_0_7"/>
<dbReference type="Proteomes" id="UP000008387">
    <property type="component" value="Chromosome"/>
</dbReference>
<evidence type="ECO:0000313" key="4">
    <source>
        <dbReference type="Proteomes" id="UP000008387"/>
    </source>
</evidence>
<keyword evidence="4" id="KW-1185">Reference proteome</keyword>
<dbReference type="GO" id="GO:0035243">
    <property type="term" value="F:protein-arginine omega-N symmetric methyltransferase activity"/>
    <property type="evidence" value="ECO:0007669"/>
    <property type="project" value="TreeGrafter"/>
</dbReference>
<keyword evidence="1" id="KW-0489">Methyltransferase</keyword>
<dbReference type="Pfam" id="PF02636">
    <property type="entry name" value="Methyltransf_28"/>
    <property type="match status" value="1"/>
</dbReference>
<dbReference type="eggNOG" id="COG1565">
    <property type="taxonomic scope" value="Bacteria"/>
</dbReference>
<evidence type="ECO:0000313" key="3">
    <source>
        <dbReference type="EMBL" id="CCB79434.1"/>
    </source>
</evidence>
<keyword evidence="2" id="KW-0808">Transferase</keyword>
<dbReference type="PANTHER" id="PTHR12049:SF7">
    <property type="entry name" value="PROTEIN ARGININE METHYLTRANSFERASE NDUFAF7, MITOCHONDRIAL"/>
    <property type="match status" value="1"/>
</dbReference>
<evidence type="ECO:0000256" key="2">
    <source>
        <dbReference type="ARBA" id="ARBA00022679"/>
    </source>
</evidence>
<dbReference type="PANTHER" id="PTHR12049">
    <property type="entry name" value="PROTEIN ARGININE METHYLTRANSFERASE NDUFAF7, MITOCHONDRIAL"/>
    <property type="match status" value="1"/>
</dbReference>
<dbReference type="GO" id="GO:0032259">
    <property type="term" value="P:methylation"/>
    <property type="evidence" value="ECO:0007669"/>
    <property type="project" value="UniProtKB-KW"/>
</dbReference>
<dbReference type="InterPro" id="IPR003788">
    <property type="entry name" value="NDUFAF7"/>
</dbReference>
<dbReference type="SUPFAM" id="SSF53335">
    <property type="entry name" value="S-adenosyl-L-methionine-dependent methyltransferases"/>
    <property type="match status" value="1"/>
</dbReference>
<protein>
    <submittedName>
        <fullName evidence="3">COG1565: Uncharacterized conserved protein</fullName>
    </submittedName>
</protein>
<dbReference type="InterPro" id="IPR038375">
    <property type="entry name" value="NDUFAF7_sf"/>
</dbReference>
<sequence length="326" mass="36556">MAIKAIIERLKLGHKRDFYTSVSASRCFGGTLAFYVLSLLEEGVLDLPLSVVEIGAGEGHLLQDVVLFLRDLSCGVLEHTSFLSVEPLSTLATLQQQRLQKIHADLICVPNLEALKPHLQKSTFLYCNELWDSFPCEIVQDSQMLYIDSSKPIWRPLSQAILDFLSHTHPLEKIASFKGCVPLTWEGYIKDLISSLQASPKWVLVSFDYGQYGARGGVDLRAYTQHRVLDFADILANLEGYYQQVDLTYDVNFQLLEKLLHKQGAHTLFYGTQSATLIKMGLTQLLALLEQNTPFTLYSKEALKARSLISPEGFGERFKGLILGSP</sequence>